<proteinExistence type="predicted"/>
<dbReference type="AlphaFoldDB" id="C0E874"/>
<name>C0E874_9FIRM</name>
<evidence type="ECO:0000313" key="2">
    <source>
        <dbReference type="Proteomes" id="UP000003340"/>
    </source>
</evidence>
<reference evidence="1 2" key="1">
    <citation type="submission" date="2009-01" db="EMBL/GenBank/DDBJ databases">
        <authorList>
            <person name="Fulton L."/>
            <person name="Clifton S."/>
            <person name="Fulton B."/>
            <person name="Xu J."/>
            <person name="Minx P."/>
            <person name="Pepin K.H."/>
            <person name="Johnson M."/>
            <person name="Bhonagiri V."/>
            <person name="Nash W.E."/>
            <person name="Mardis E.R."/>
            <person name="Wilson R.K."/>
        </authorList>
    </citation>
    <scope>NUCLEOTIDE SEQUENCE [LARGE SCALE GENOMIC DNA]</scope>
    <source>
        <strain evidence="1 2">DSM 5476</strain>
    </source>
</reference>
<organism evidence="1 2">
    <name type="scientific">[Clostridium] methylpentosum DSM 5476</name>
    <dbReference type="NCBI Taxonomy" id="537013"/>
    <lineage>
        <taxon>Bacteria</taxon>
        <taxon>Bacillati</taxon>
        <taxon>Bacillota</taxon>
        <taxon>Clostridia</taxon>
        <taxon>Eubacteriales</taxon>
        <taxon>Oscillospiraceae</taxon>
        <taxon>Oscillospiraceae incertae sedis</taxon>
    </lineage>
</organism>
<dbReference type="EMBL" id="ACEC01000002">
    <property type="protein sequence ID" value="EEG32308.1"/>
    <property type="molecule type" value="Genomic_DNA"/>
</dbReference>
<dbReference type="Proteomes" id="UP000003340">
    <property type="component" value="Unassembled WGS sequence"/>
</dbReference>
<protein>
    <submittedName>
        <fullName evidence="1">Uncharacterized protein</fullName>
    </submittedName>
</protein>
<comment type="caution">
    <text evidence="1">The sequence shown here is derived from an EMBL/GenBank/DDBJ whole genome shotgun (WGS) entry which is preliminary data.</text>
</comment>
<gene>
    <name evidence="1" type="ORF">CLOSTMETH_00046</name>
</gene>
<accession>C0E874</accession>
<keyword evidence="2" id="KW-1185">Reference proteome</keyword>
<dbReference type="HOGENOM" id="CLU_3078425_0_0_9"/>
<sequence length="52" mass="5728">MKQTQWEAGSPFAVLMKAANIDAPNKYPPTLPGVFHMRTKPYYKLAAGVTSC</sequence>
<evidence type="ECO:0000313" key="1">
    <source>
        <dbReference type="EMBL" id="EEG32308.1"/>
    </source>
</evidence>
<reference evidence="1 2" key="2">
    <citation type="submission" date="2009-02" db="EMBL/GenBank/DDBJ databases">
        <title>Draft genome sequence of Clostridium methylpentosum (DSM 5476).</title>
        <authorList>
            <person name="Sudarsanam P."/>
            <person name="Ley R."/>
            <person name="Guruge J."/>
            <person name="Turnbaugh P.J."/>
            <person name="Mahowald M."/>
            <person name="Liep D."/>
            <person name="Gordon J."/>
        </authorList>
    </citation>
    <scope>NUCLEOTIDE SEQUENCE [LARGE SCALE GENOMIC DNA]</scope>
    <source>
        <strain evidence="1 2">DSM 5476</strain>
    </source>
</reference>